<evidence type="ECO:0000313" key="2">
    <source>
        <dbReference type="Proteomes" id="UP001160390"/>
    </source>
</evidence>
<dbReference type="EMBL" id="CABFNP030001299">
    <property type="protein sequence ID" value="CAI6098267.1"/>
    <property type="molecule type" value="Genomic_DNA"/>
</dbReference>
<reference evidence="1" key="1">
    <citation type="submission" date="2023-01" db="EMBL/GenBank/DDBJ databases">
        <authorList>
            <person name="Piombo E."/>
        </authorList>
    </citation>
    <scope>NUCLEOTIDE SEQUENCE</scope>
</reference>
<keyword evidence="2" id="KW-1185">Reference proteome</keyword>
<evidence type="ECO:0000313" key="1">
    <source>
        <dbReference type="EMBL" id="CAI6098267.1"/>
    </source>
</evidence>
<protein>
    <submittedName>
        <fullName evidence="1">Uncharacterized protein</fullName>
    </submittedName>
</protein>
<accession>A0AA35QA71</accession>
<sequence>MASVVQDEMPCPEPSGVIRFVPFRESDLLPKTCSNSKAPSNNTFALDLRATWEIESMERNAAEIQP</sequence>
<dbReference type="AlphaFoldDB" id="A0AA35QA71"/>
<name>A0AA35QA71_9HYPO</name>
<proteinExistence type="predicted"/>
<organism evidence="1 2">
    <name type="scientific">Clonostachys chloroleuca</name>
    <dbReference type="NCBI Taxonomy" id="1926264"/>
    <lineage>
        <taxon>Eukaryota</taxon>
        <taxon>Fungi</taxon>
        <taxon>Dikarya</taxon>
        <taxon>Ascomycota</taxon>
        <taxon>Pezizomycotina</taxon>
        <taxon>Sordariomycetes</taxon>
        <taxon>Hypocreomycetidae</taxon>
        <taxon>Hypocreales</taxon>
        <taxon>Bionectriaceae</taxon>
        <taxon>Clonostachys</taxon>
    </lineage>
</organism>
<gene>
    <name evidence="1" type="ORF">CCHLO57077_00002263</name>
</gene>
<comment type="caution">
    <text evidence="1">The sequence shown here is derived from an EMBL/GenBank/DDBJ whole genome shotgun (WGS) entry which is preliminary data.</text>
</comment>
<dbReference type="Proteomes" id="UP001160390">
    <property type="component" value="Unassembled WGS sequence"/>
</dbReference>